<evidence type="ECO:0000313" key="3">
    <source>
        <dbReference type="Proteomes" id="UP000186607"/>
    </source>
</evidence>
<comment type="caution">
    <text evidence="2">The sequence shown here is derived from an EMBL/GenBank/DDBJ whole genome shotgun (WGS) entry which is preliminary data.</text>
</comment>
<dbReference type="EMBL" id="MSTI01000186">
    <property type="protein sequence ID" value="OLV15333.1"/>
    <property type="molecule type" value="Genomic_DNA"/>
</dbReference>
<evidence type="ECO:0000256" key="1">
    <source>
        <dbReference type="SAM" id="Phobius"/>
    </source>
</evidence>
<sequence>MQHDADFIYSSCLPAVMVVAAVLKDVLQTANALKMESESFIG</sequence>
<accession>A0A1U7NQY6</accession>
<keyword evidence="3" id="KW-1185">Reference proteome</keyword>
<gene>
    <name evidence="2" type="ORF">BOO71_0015226</name>
</gene>
<proteinExistence type="predicted"/>
<organism evidence="2 3">
    <name type="scientific">Deinococcus marmoris</name>
    <dbReference type="NCBI Taxonomy" id="249408"/>
    <lineage>
        <taxon>Bacteria</taxon>
        <taxon>Thermotogati</taxon>
        <taxon>Deinococcota</taxon>
        <taxon>Deinococci</taxon>
        <taxon>Deinococcales</taxon>
        <taxon>Deinococcaceae</taxon>
        <taxon>Deinococcus</taxon>
    </lineage>
</organism>
<reference evidence="2 3" key="1">
    <citation type="submission" date="2017-01" db="EMBL/GenBank/DDBJ databases">
        <title>Genome Analysis of Deinococcus marmoris KOPRI26562.</title>
        <authorList>
            <person name="Kim J.H."/>
            <person name="Oh H.-M."/>
        </authorList>
    </citation>
    <scope>NUCLEOTIDE SEQUENCE [LARGE SCALE GENOMIC DNA]</scope>
    <source>
        <strain evidence="2 3">KOPRI26562</strain>
    </source>
</reference>
<dbReference type="AlphaFoldDB" id="A0A1U7NQY6"/>
<keyword evidence="1" id="KW-1133">Transmembrane helix</keyword>
<protein>
    <submittedName>
        <fullName evidence="2">Uncharacterized protein</fullName>
    </submittedName>
</protein>
<keyword evidence="1" id="KW-0812">Transmembrane</keyword>
<name>A0A1U7NQY6_9DEIO</name>
<dbReference type="Proteomes" id="UP000186607">
    <property type="component" value="Unassembled WGS sequence"/>
</dbReference>
<evidence type="ECO:0000313" key="2">
    <source>
        <dbReference type="EMBL" id="OLV15333.1"/>
    </source>
</evidence>
<keyword evidence="1" id="KW-0472">Membrane</keyword>
<feature type="transmembrane region" description="Helical" evidence="1">
    <location>
        <begin position="6"/>
        <end position="27"/>
    </location>
</feature>